<evidence type="ECO:0000313" key="2">
    <source>
        <dbReference type="EMBL" id="GGI75454.1"/>
    </source>
</evidence>
<evidence type="ECO:0008006" key="6">
    <source>
        <dbReference type="Google" id="ProtNLM"/>
    </source>
</evidence>
<keyword evidence="4" id="KW-1185">Reference proteome</keyword>
<reference evidence="3" key="1">
    <citation type="journal article" date="2014" name="Int. J. Syst. Evol. Microbiol.">
        <title>Complete genome of a new Firmicutes species belonging to the dominant human colonic microbiota ('Ruminococcus bicirculans') reveals two chromosomes and a selective capacity to utilize plant glucans.</title>
        <authorList>
            <consortium name="NISC Comparative Sequencing Program"/>
            <person name="Wegmann U."/>
            <person name="Louis P."/>
            <person name="Goesmann A."/>
            <person name="Henrissat B."/>
            <person name="Duncan S.H."/>
            <person name="Flint H.J."/>
        </authorList>
    </citation>
    <scope>NUCLEOTIDE SEQUENCE</scope>
    <source>
        <strain evidence="3">CGMCC 1.8884</strain>
    </source>
</reference>
<dbReference type="Proteomes" id="UP000652720">
    <property type="component" value="Unassembled WGS sequence"/>
</dbReference>
<name>A0AAV4K456_9DEIO</name>
<proteinExistence type="predicted"/>
<evidence type="ECO:0000313" key="5">
    <source>
        <dbReference type="Proteomes" id="UP000652720"/>
    </source>
</evidence>
<comment type="caution">
    <text evidence="2">The sequence shown here is derived from an EMBL/GenBank/DDBJ whole genome shotgun (WGS) entry which is preliminary data.</text>
</comment>
<evidence type="ECO:0000313" key="3">
    <source>
        <dbReference type="EMBL" id="GGP28725.1"/>
    </source>
</evidence>
<gene>
    <name evidence="3" type="ORF">GCM10008021_03760</name>
    <name evidence="2" type="ORF">GCM10010914_07090</name>
</gene>
<sequence>MALSPGPASTVLRFLRGGCGGDCLCGRLCEPCRGPRGPEFYRGVVDRVLPEQVVLRDGRVFRRPGGSAPRPGQDVLVDDRPGLIVQTPQHQPRGGETLPPAFVPLPPSYDTPQRPGAWGAGAIPSVAPEPPRPPRLLTHESVGATATLPVPKDFFPRAYQRADGMNLPLPDAPTRLRAAQGALTVSIVRRTLYPAPFAYALDPYGQAGVYHPRGDIQATPESLSPFGELPGIPVPEPGASVPLQLPAIRYRTTRDEAGRLVLSAWHPLLPRHLLLVTGQQWDAFDAIGARWQERLVGGGWPVLPSQGEEAVIERRGPITRGWLREEDGAQNPMGDVRELQVYREERPLSEGGARYWTIGRQREVLESGEVPQTPVPESDLWQSGVVLQIRQTGDPYPWGLYTCTWLNSMPRETQPEPPLPWTDRTWQTSGQEVVWLADDGGKLTAYGHTLSGGTWTGISPPEGSPEGRALILHEQGDTVTGIWPDGRREECSRKDFEAKVLKCEPGAFRQFSPVGLGANAWPPQWGWAVTGDDEARAVILWDAWRDLTTREWPARPRSRPKRPKPPALPKPLGPPARLLPPLGVTLATTGRIPVYEEPLKIIEGKQQPPWHVPATVERWAGGTWVADPAALAALAKPPLSPPAEQLEALNDRTSVRGLLRVTWAGEALPSGDTGHDMQAALLLRLKVGGAPPTLTVEGAPVLLRPLGRSAGARGWQPYLATWGAPYGTVREASLILRCSAPLSRLLLARIGLGERASGNDS</sequence>
<evidence type="ECO:0000313" key="4">
    <source>
        <dbReference type="Proteomes" id="UP000630135"/>
    </source>
</evidence>
<dbReference type="Proteomes" id="UP000630135">
    <property type="component" value="Unassembled WGS sequence"/>
</dbReference>
<protein>
    <recommendedName>
        <fullName evidence="6">DUF2169 domain-containing protein</fullName>
    </recommendedName>
</protein>
<feature type="compositionally biased region" description="Pro residues" evidence="1">
    <location>
        <begin position="565"/>
        <end position="576"/>
    </location>
</feature>
<feature type="region of interest" description="Disordered" evidence="1">
    <location>
        <begin position="552"/>
        <end position="576"/>
    </location>
</feature>
<organism evidence="2 5">
    <name type="scientific">Deinococcus wulumuqiensis</name>
    <dbReference type="NCBI Taxonomy" id="980427"/>
    <lineage>
        <taxon>Bacteria</taxon>
        <taxon>Thermotogati</taxon>
        <taxon>Deinococcota</taxon>
        <taxon>Deinococci</taxon>
        <taxon>Deinococcales</taxon>
        <taxon>Deinococcaceae</taxon>
        <taxon>Deinococcus</taxon>
    </lineage>
</organism>
<dbReference type="EMBL" id="BMLZ01000003">
    <property type="protein sequence ID" value="GGP28725.1"/>
    <property type="molecule type" value="Genomic_DNA"/>
</dbReference>
<reference evidence="4" key="3">
    <citation type="journal article" date="2019" name="Int. J. Syst. Evol. Microbiol.">
        <title>The Global Catalogue of Microorganisms (GCM) 10K type strain sequencing project: providing services to taxonomists for standard genome sequencing and annotation.</title>
        <authorList>
            <consortium name="The Broad Institute Genomics Platform"/>
            <consortium name="The Broad Institute Genome Sequencing Center for Infectious Disease"/>
            <person name="Wu L."/>
            <person name="Ma J."/>
        </authorList>
    </citation>
    <scope>NUCLEOTIDE SEQUENCE [LARGE SCALE GENOMIC DNA]</scope>
    <source>
        <strain evidence="4">CGMCC 1.8884</strain>
    </source>
</reference>
<dbReference type="AlphaFoldDB" id="A0AAV4K456"/>
<reference evidence="2" key="2">
    <citation type="journal article" date="2014" name="Int. J. Syst. Evol. Microbiol.">
        <title>Complete genome sequence of Corynebacterium casei LMG S-19264T (=DSM 44701T), isolated from a smear-ripened cheese.</title>
        <authorList>
            <consortium name="US DOE Joint Genome Institute (JGI-PGF)"/>
            <person name="Walter F."/>
            <person name="Albersmeier A."/>
            <person name="Kalinowski J."/>
            <person name="Ruckert C."/>
        </authorList>
    </citation>
    <scope>NUCLEOTIDE SEQUENCE</scope>
    <source>
        <strain evidence="2">CGMCC 1.8885</strain>
    </source>
</reference>
<dbReference type="EMBL" id="BMMA01000004">
    <property type="protein sequence ID" value="GGI75454.1"/>
    <property type="molecule type" value="Genomic_DNA"/>
</dbReference>
<accession>A0AAV4K456</accession>
<evidence type="ECO:0000256" key="1">
    <source>
        <dbReference type="SAM" id="MobiDB-lite"/>
    </source>
</evidence>
<reference evidence="2" key="4">
    <citation type="submission" date="2023-08" db="EMBL/GenBank/DDBJ databases">
        <authorList>
            <person name="Sun Q."/>
            <person name="Zhou Y."/>
        </authorList>
    </citation>
    <scope>NUCLEOTIDE SEQUENCE</scope>
    <source>
        <strain evidence="3">CGMCC 1.8884</strain>
        <strain evidence="2">CGMCC 1.8885</strain>
    </source>
</reference>